<keyword evidence="2" id="KW-1185">Reference proteome</keyword>
<dbReference type="Proteomes" id="UP000006094">
    <property type="component" value="Chromosome"/>
</dbReference>
<sequence length="106" mass="12693">MERINKTITFGSGDRELCERLKKKGYFDKTFNFTRYIKDLIIDDLDKADRVFTEEEENRILELLDQHIKSKYVSVELKEDRKNVKEDLTESDLDFIESLVNIKEIK</sequence>
<evidence type="ECO:0000313" key="1">
    <source>
        <dbReference type="EMBL" id="AFS79891.1"/>
    </source>
</evidence>
<dbReference type="EMBL" id="CP003326">
    <property type="protein sequence ID" value="AFS79891.1"/>
    <property type="molecule type" value="Genomic_DNA"/>
</dbReference>
<reference evidence="1 2" key="1">
    <citation type="journal article" date="2012" name="PLoS ONE">
        <title>The purine-utilizing bacterium Clostridium acidurici 9a: a genome-guided metabolic reconsideration.</title>
        <authorList>
            <person name="Hartwich K."/>
            <person name="Poehlein A."/>
            <person name="Daniel R."/>
        </authorList>
    </citation>
    <scope>NUCLEOTIDE SEQUENCE [LARGE SCALE GENOMIC DNA]</scope>
    <source>
        <strain evidence="2">ATCC 7906 / DSM 604 / BCRC 14475 / CIP 104303 / KCTC 5404 / NCIMB 10678 / 9a</strain>
    </source>
</reference>
<gene>
    <name evidence="1" type="ordered locus">Curi_c29250</name>
</gene>
<name>K0B613_GOTA9</name>
<dbReference type="STRING" id="1128398.Curi_c29250"/>
<dbReference type="RefSeq" id="WP_014969025.1">
    <property type="nucleotide sequence ID" value="NC_018664.1"/>
</dbReference>
<organism evidence="1 2">
    <name type="scientific">Gottschalkia acidurici (strain ATCC 7906 / DSM 604 / BCRC 14475 / CIP 104303 / KCTC 5404 / NCIMB 10678 / 9a)</name>
    <name type="common">Clostridium acidurici</name>
    <dbReference type="NCBI Taxonomy" id="1128398"/>
    <lineage>
        <taxon>Bacteria</taxon>
        <taxon>Bacillati</taxon>
        <taxon>Bacillota</taxon>
        <taxon>Tissierellia</taxon>
        <taxon>Tissierellales</taxon>
        <taxon>Gottschalkiaceae</taxon>
        <taxon>Gottschalkia</taxon>
    </lineage>
</organism>
<proteinExistence type="predicted"/>
<accession>K0B613</accession>
<dbReference type="AlphaFoldDB" id="K0B613"/>
<dbReference type="HOGENOM" id="CLU_2218412_0_0_9"/>
<protein>
    <submittedName>
        <fullName evidence="1">Uncharacterized protein</fullName>
    </submittedName>
</protein>
<dbReference type="KEGG" id="cad:Curi_c29250"/>
<evidence type="ECO:0000313" key="2">
    <source>
        <dbReference type="Proteomes" id="UP000006094"/>
    </source>
</evidence>